<dbReference type="KEGG" id="manq:L1994_04705"/>
<keyword evidence="8" id="KW-0378">Hydrolase</keyword>
<dbReference type="PANTHER" id="PTHR13325">
    <property type="entry name" value="PROTEASE M50 MEMBRANE-BOUND TRANSCRIPTION FACTOR SITE 2 PROTEASE"/>
    <property type="match status" value="1"/>
</dbReference>
<dbReference type="InterPro" id="IPR001193">
    <property type="entry name" value="MBTPS2"/>
</dbReference>
<dbReference type="Pfam" id="PF17820">
    <property type="entry name" value="PDZ_6"/>
    <property type="match status" value="1"/>
</dbReference>
<feature type="transmembrane region" description="Helical" evidence="5">
    <location>
        <begin position="182"/>
        <end position="205"/>
    </location>
</feature>
<keyword evidence="3 5" id="KW-1133">Transmembrane helix</keyword>
<evidence type="ECO:0000313" key="9">
    <source>
        <dbReference type="Proteomes" id="UP001218895"/>
    </source>
</evidence>
<dbReference type="Gene3D" id="2.30.42.10">
    <property type="match status" value="1"/>
</dbReference>
<dbReference type="InterPro" id="IPR036034">
    <property type="entry name" value="PDZ_sf"/>
</dbReference>
<dbReference type="PRINTS" id="PR01000">
    <property type="entry name" value="SREBPS2PTASE"/>
</dbReference>
<dbReference type="GO" id="GO:0004222">
    <property type="term" value="F:metalloendopeptidase activity"/>
    <property type="evidence" value="ECO:0007669"/>
    <property type="project" value="InterPro"/>
</dbReference>
<dbReference type="Pfam" id="PF02163">
    <property type="entry name" value="Peptidase_M50"/>
    <property type="match status" value="1"/>
</dbReference>
<dbReference type="AlphaFoldDB" id="A0AAF0JN18"/>
<evidence type="ECO:0000259" key="7">
    <source>
        <dbReference type="Pfam" id="PF17820"/>
    </source>
</evidence>
<dbReference type="RefSeq" id="WP_278100532.1">
    <property type="nucleotide sequence ID" value="NZ_CP091092.1"/>
</dbReference>
<feature type="transmembrane region" description="Helical" evidence="5">
    <location>
        <begin position="406"/>
        <end position="431"/>
    </location>
</feature>
<dbReference type="GO" id="GO:0012505">
    <property type="term" value="C:endomembrane system"/>
    <property type="evidence" value="ECO:0007669"/>
    <property type="project" value="UniProtKB-SubCell"/>
</dbReference>
<dbReference type="Proteomes" id="UP001218895">
    <property type="component" value="Chromosome"/>
</dbReference>
<protein>
    <submittedName>
        <fullName evidence="8">Site-2 protease family protein</fullName>
    </submittedName>
</protein>
<evidence type="ECO:0000313" key="8">
    <source>
        <dbReference type="EMBL" id="WFN37692.1"/>
    </source>
</evidence>
<proteinExistence type="predicted"/>
<evidence type="ECO:0000256" key="4">
    <source>
        <dbReference type="ARBA" id="ARBA00023136"/>
    </source>
</evidence>
<feature type="transmembrane region" description="Helical" evidence="5">
    <location>
        <begin position="361"/>
        <end position="385"/>
    </location>
</feature>
<evidence type="ECO:0000256" key="3">
    <source>
        <dbReference type="ARBA" id="ARBA00022989"/>
    </source>
</evidence>
<gene>
    <name evidence="8" type="ORF">L1994_04705</name>
</gene>
<evidence type="ECO:0000256" key="1">
    <source>
        <dbReference type="ARBA" id="ARBA00004127"/>
    </source>
</evidence>
<dbReference type="GeneID" id="79949673"/>
<dbReference type="InterPro" id="IPR008915">
    <property type="entry name" value="Peptidase_M50"/>
</dbReference>
<evidence type="ECO:0000256" key="5">
    <source>
        <dbReference type="SAM" id="Phobius"/>
    </source>
</evidence>
<feature type="domain" description="Peptidase M50" evidence="6">
    <location>
        <begin position="119"/>
        <end position="416"/>
    </location>
</feature>
<accession>A0AAF0JN18</accession>
<keyword evidence="4 5" id="KW-0472">Membrane</keyword>
<feature type="transmembrane region" description="Helical" evidence="5">
    <location>
        <begin position="112"/>
        <end position="130"/>
    </location>
</feature>
<dbReference type="SUPFAM" id="SSF50156">
    <property type="entry name" value="PDZ domain-like"/>
    <property type="match status" value="1"/>
</dbReference>
<dbReference type="EMBL" id="CP091092">
    <property type="protein sequence ID" value="WFN37692.1"/>
    <property type="molecule type" value="Genomic_DNA"/>
</dbReference>
<organism evidence="8 9">
    <name type="scientific">Methanomicrobium antiquum</name>
    <dbReference type="NCBI Taxonomy" id="487686"/>
    <lineage>
        <taxon>Archaea</taxon>
        <taxon>Methanobacteriati</taxon>
        <taxon>Methanobacteriota</taxon>
        <taxon>Stenosarchaea group</taxon>
        <taxon>Methanomicrobia</taxon>
        <taxon>Methanomicrobiales</taxon>
        <taxon>Methanomicrobiaceae</taxon>
        <taxon>Methanomicrobium</taxon>
    </lineage>
</organism>
<keyword evidence="9" id="KW-1185">Reference proteome</keyword>
<feature type="transmembrane region" description="Helical" evidence="5">
    <location>
        <begin position="60"/>
        <end position="82"/>
    </location>
</feature>
<reference evidence="8" key="1">
    <citation type="submission" date="2022-01" db="EMBL/GenBank/DDBJ databases">
        <title>Complete genome of Methanomicrobium antiquum DSM 21220.</title>
        <authorList>
            <person name="Chen S.-C."/>
            <person name="You Y.-T."/>
            <person name="Zhou Y.-Z."/>
            <person name="Lai M.-C."/>
        </authorList>
    </citation>
    <scope>NUCLEOTIDE SEQUENCE</scope>
    <source>
        <strain evidence="8">DSM 21220</strain>
    </source>
</reference>
<dbReference type="InterPro" id="IPR041489">
    <property type="entry name" value="PDZ_6"/>
</dbReference>
<evidence type="ECO:0000256" key="2">
    <source>
        <dbReference type="ARBA" id="ARBA00022692"/>
    </source>
</evidence>
<keyword evidence="2 5" id="KW-0812">Transmembrane</keyword>
<dbReference type="GO" id="GO:0031293">
    <property type="term" value="P:membrane protein intracellular domain proteolysis"/>
    <property type="evidence" value="ECO:0007669"/>
    <property type="project" value="TreeGrafter"/>
</dbReference>
<sequence>MDLLLVVLFCLALYFLITGYIKANNLWEKHIVFYGPILGIKTDNVKFFDKFIPFSRFFKIYGTLGALMVVVVSVLMSLMMIFTLQKTIESPPAPTGIYEPQNILAIPGVNEFLPLSFAVLFAFIVTLIVHEGGHGILSRIEGIRVKSTGLLFFVVPIGAFVEPDEEDVEKAKPSSKIRMFGAGITNNMLVAFLSFIVIVGLMSFAAPADTPYLKGIYKDYPAYDAGVPSNSLIVAIDGVKVDSREQLSQVLDKTRPGDEITLTVFNDNNLEDYTLTLEKWPDELSSADSGFMGVYYYDSYSIKAVSDNILKSPLGPLLLIYVPINAVMEDDSLGLGIMAFDSSDSAAWKTPFEGFWTVVQVFFWLFWLNFAVATFNALPFVPLDGGYIMQEGVRKFFEKRKISVKYANYVVAGISWFMIMVVASIIIVPYLSAV</sequence>
<evidence type="ECO:0000259" key="6">
    <source>
        <dbReference type="Pfam" id="PF02163"/>
    </source>
</evidence>
<dbReference type="PANTHER" id="PTHR13325:SF3">
    <property type="entry name" value="MEMBRANE-BOUND TRANSCRIPTION FACTOR SITE-2 PROTEASE"/>
    <property type="match status" value="1"/>
</dbReference>
<keyword evidence="8" id="KW-0645">Protease</keyword>
<dbReference type="GO" id="GO:0005737">
    <property type="term" value="C:cytoplasm"/>
    <property type="evidence" value="ECO:0007669"/>
    <property type="project" value="TreeGrafter"/>
</dbReference>
<feature type="domain" description="PDZ" evidence="7">
    <location>
        <begin position="215"/>
        <end position="264"/>
    </location>
</feature>
<name>A0AAF0JN18_9EURY</name>
<dbReference type="GO" id="GO:0016020">
    <property type="term" value="C:membrane"/>
    <property type="evidence" value="ECO:0007669"/>
    <property type="project" value="InterPro"/>
</dbReference>
<comment type="subcellular location">
    <subcellularLocation>
        <location evidence="1">Endomembrane system</location>
        <topology evidence="1">Multi-pass membrane protein</topology>
    </subcellularLocation>
</comment>